<dbReference type="Proteomes" id="UP000265520">
    <property type="component" value="Unassembled WGS sequence"/>
</dbReference>
<proteinExistence type="predicted"/>
<protein>
    <submittedName>
        <fullName evidence="2">Ankyrin repeat plant-like protein</fullName>
    </submittedName>
</protein>
<dbReference type="Pfam" id="PF13962">
    <property type="entry name" value="PGG"/>
    <property type="match status" value="1"/>
</dbReference>
<organism evidence="2 3">
    <name type="scientific">Trifolium medium</name>
    <dbReference type="NCBI Taxonomy" id="97028"/>
    <lineage>
        <taxon>Eukaryota</taxon>
        <taxon>Viridiplantae</taxon>
        <taxon>Streptophyta</taxon>
        <taxon>Embryophyta</taxon>
        <taxon>Tracheophyta</taxon>
        <taxon>Spermatophyta</taxon>
        <taxon>Magnoliopsida</taxon>
        <taxon>eudicotyledons</taxon>
        <taxon>Gunneridae</taxon>
        <taxon>Pentapetalae</taxon>
        <taxon>rosids</taxon>
        <taxon>fabids</taxon>
        <taxon>Fabales</taxon>
        <taxon>Fabaceae</taxon>
        <taxon>Papilionoideae</taxon>
        <taxon>50 kb inversion clade</taxon>
        <taxon>NPAAA clade</taxon>
        <taxon>Hologalegina</taxon>
        <taxon>IRL clade</taxon>
        <taxon>Trifolieae</taxon>
        <taxon>Trifolium</taxon>
    </lineage>
</organism>
<dbReference type="AlphaFoldDB" id="A0A392M0S2"/>
<keyword evidence="3" id="KW-1185">Reference proteome</keyword>
<evidence type="ECO:0000313" key="2">
    <source>
        <dbReference type="EMBL" id="MCH80927.1"/>
    </source>
</evidence>
<dbReference type="EMBL" id="LXQA010001651">
    <property type="protein sequence ID" value="MCH80927.1"/>
    <property type="molecule type" value="Genomic_DNA"/>
</dbReference>
<feature type="domain" description="PGG" evidence="1">
    <location>
        <begin position="113"/>
        <end position="149"/>
    </location>
</feature>
<dbReference type="InterPro" id="IPR026961">
    <property type="entry name" value="PGG_dom"/>
</dbReference>
<accession>A0A392M0S2</accession>
<evidence type="ECO:0000313" key="3">
    <source>
        <dbReference type="Proteomes" id="UP000265520"/>
    </source>
</evidence>
<comment type="caution">
    <text evidence="2">The sequence shown here is derived from an EMBL/GenBank/DDBJ whole genome shotgun (WGS) entry which is preliminary data.</text>
</comment>
<evidence type="ECO:0000259" key="1">
    <source>
        <dbReference type="Pfam" id="PF13962"/>
    </source>
</evidence>
<gene>
    <name evidence="2" type="ORF">A2U01_0001703</name>
</gene>
<sequence>MRQENQRQIDWAVDLRLNGGAPKCDVEVRYRGGIGEIGRFRDWRDRLIEELEEFVHAFLHTNDEESGAGVGICKSATNAARSTTTDHDGRWLDEADGDREKVWSWLTHKDKDEWLKDIRGNLSLEATVIATITFQMGLNPPGGVRPVKDDGDNNPDDIACEDPNKRLYLCPGEAVLAFLSG</sequence>
<name>A0A392M0S2_9FABA</name>
<reference evidence="2 3" key="1">
    <citation type="journal article" date="2018" name="Front. Plant Sci.">
        <title>Red Clover (Trifolium pratense) and Zigzag Clover (T. medium) - A Picture of Genomic Similarities and Differences.</title>
        <authorList>
            <person name="Dluhosova J."/>
            <person name="Istvanek J."/>
            <person name="Nedelnik J."/>
            <person name="Repkova J."/>
        </authorList>
    </citation>
    <scope>NUCLEOTIDE SEQUENCE [LARGE SCALE GENOMIC DNA]</scope>
    <source>
        <strain evidence="3">cv. 10/8</strain>
        <tissue evidence="2">Leaf</tissue>
    </source>
</reference>